<dbReference type="PANTHER" id="PTHR46036:SF5">
    <property type="entry name" value="LACTOYLGLUTATHIONE LYASE"/>
    <property type="match status" value="1"/>
</dbReference>
<evidence type="ECO:0000259" key="5">
    <source>
        <dbReference type="PROSITE" id="PS51819"/>
    </source>
</evidence>
<dbReference type="InterPro" id="IPR004360">
    <property type="entry name" value="Glyas_Fos-R_dOase_dom"/>
</dbReference>
<reference evidence="6 7" key="1">
    <citation type="submission" date="2016-06" db="EMBL/GenBank/DDBJ databases">
        <authorList>
            <person name="Olsen C.W."/>
            <person name="Carey S."/>
            <person name="Hinshaw L."/>
            <person name="Karasin A.I."/>
        </authorList>
    </citation>
    <scope>NUCLEOTIDE SEQUENCE [LARGE SCALE GENOMIC DNA]</scope>
    <source>
        <strain evidence="6 7">LZ-22</strain>
    </source>
</reference>
<dbReference type="RefSeq" id="WP_092606471.1">
    <property type="nucleotide sequence ID" value="NZ_FMYF01000002.1"/>
</dbReference>
<dbReference type="InterPro" id="IPR029068">
    <property type="entry name" value="Glyas_Bleomycin-R_OHBP_Dase"/>
</dbReference>
<dbReference type="GO" id="GO:0005737">
    <property type="term" value="C:cytoplasm"/>
    <property type="evidence" value="ECO:0007669"/>
    <property type="project" value="TreeGrafter"/>
</dbReference>
<protein>
    <recommendedName>
        <fullName evidence="2">Aldoketomutase</fullName>
    </recommendedName>
    <alternativeName>
        <fullName evidence="1">Ketone-aldehyde mutase</fullName>
    </alternativeName>
    <alternativeName>
        <fullName evidence="3">Methylglyoxalase</fullName>
    </alternativeName>
    <alternativeName>
        <fullName evidence="4">S-D-lactoylglutathione methylglyoxal lyase</fullName>
    </alternativeName>
</protein>
<dbReference type="SUPFAM" id="SSF54593">
    <property type="entry name" value="Glyoxalase/Bleomycin resistance protein/Dihydroxybiphenyl dioxygenase"/>
    <property type="match status" value="1"/>
</dbReference>
<evidence type="ECO:0000313" key="7">
    <source>
        <dbReference type="Proteomes" id="UP000199086"/>
    </source>
</evidence>
<organism evidence="6 7">
    <name type="scientific">Raineyella antarctica</name>
    <dbReference type="NCBI Taxonomy" id="1577474"/>
    <lineage>
        <taxon>Bacteria</taxon>
        <taxon>Bacillati</taxon>
        <taxon>Actinomycetota</taxon>
        <taxon>Actinomycetes</taxon>
        <taxon>Propionibacteriales</taxon>
        <taxon>Propionibacteriaceae</taxon>
        <taxon>Raineyella</taxon>
    </lineage>
</organism>
<evidence type="ECO:0000313" key="6">
    <source>
        <dbReference type="EMBL" id="SDB80454.1"/>
    </source>
</evidence>
<dbReference type="EMBL" id="FMYF01000002">
    <property type="protein sequence ID" value="SDB80454.1"/>
    <property type="molecule type" value="Genomic_DNA"/>
</dbReference>
<accession>A0A1G6GER3</accession>
<dbReference type="OrthoDB" id="115162at2"/>
<evidence type="ECO:0000256" key="4">
    <source>
        <dbReference type="ARBA" id="ARBA00033298"/>
    </source>
</evidence>
<dbReference type="Gene3D" id="3.10.180.10">
    <property type="entry name" value="2,3-Dihydroxybiphenyl 1,2-Dioxygenase, domain 1"/>
    <property type="match status" value="1"/>
</dbReference>
<dbReference type="STRING" id="1577474.GA0111570_102244"/>
<evidence type="ECO:0000256" key="1">
    <source>
        <dbReference type="ARBA" id="ARBA00030291"/>
    </source>
</evidence>
<feature type="domain" description="VOC" evidence="5">
    <location>
        <begin position="2"/>
        <end position="123"/>
    </location>
</feature>
<proteinExistence type="predicted"/>
<dbReference type="PROSITE" id="PS51819">
    <property type="entry name" value="VOC"/>
    <property type="match status" value="1"/>
</dbReference>
<sequence>MKTLHTAYRVSDLDTSLTFYRALGYRELLRVQPDPETLLVMLAFPGERVATLELVHRPGDGPVDLGTGFHHLVVQVHDLRAAVVGLAHAGLEPEPIQPFDDSRGGGTSWVTDPDGYRIELVEWPRGHADGISADLD</sequence>
<dbReference type="AlphaFoldDB" id="A0A1G6GER3"/>
<dbReference type="PANTHER" id="PTHR46036">
    <property type="entry name" value="LACTOYLGLUTATHIONE LYASE"/>
    <property type="match status" value="1"/>
</dbReference>
<name>A0A1G6GER3_9ACTN</name>
<dbReference type="InterPro" id="IPR037523">
    <property type="entry name" value="VOC_core"/>
</dbReference>
<dbReference type="GO" id="GO:0004462">
    <property type="term" value="F:lactoylglutathione lyase activity"/>
    <property type="evidence" value="ECO:0007669"/>
    <property type="project" value="TreeGrafter"/>
</dbReference>
<dbReference type="Proteomes" id="UP000199086">
    <property type="component" value="Unassembled WGS sequence"/>
</dbReference>
<keyword evidence="7" id="KW-1185">Reference proteome</keyword>
<evidence type="ECO:0000256" key="3">
    <source>
        <dbReference type="ARBA" id="ARBA00032460"/>
    </source>
</evidence>
<dbReference type="GO" id="GO:0019243">
    <property type="term" value="P:methylglyoxal catabolic process to D-lactate via S-lactoyl-glutathione"/>
    <property type="evidence" value="ECO:0007669"/>
    <property type="project" value="TreeGrafter"/>
</dbReference>
<evidence type="ECO:0000256" key="2">
    <source>
        <dbReference type="ARBA" id="ARBA00030892"/>
    </source>
</evidence>
<gene>
    <name evidence="6" type="ORF">GA0111570_102244</name>
</gene>
<dbReference type="Pfam" id="PF00903">
    <property type="entry name" value="Glyoxalase"/>
    <property type="match status" value="1"/>
</dbReference>